<sequence>MVQERVVASYQGGTRARMGDMYSTRGHAESREGMIENGFDGSRPRGGRRISSPSPQHVCQSLQSRRVHEGRYGMTIMALSAVMCVKETRQYILLSIH</sequence>
<dbReference type="AlphaFoldDB" id="A0A4Q9M6Y2"/>
<evidence type="ECO:0000313" key="2">
    <source>
        <dbReference type="EMBL" id="TBU22725.1"/>
    </source>
</evidence>
<dbReference type="EMBL" id="ML143529">
    <property type="protein sequence ID" value="TBU22725.1"/>
    <property type="molecule type" value="Genomic_DNA"/>
</dbReference>
<accession>A0A4Q9M6Y2</accession>
<evidence type="ECO:0000256" key="1">
    <source>
        <dbReference type="SAM" id="MobiDB-lite"/>
    </source>
</evidence>
<gene>
    <name evidence="2" type="ORF">BD311DRAFT_769859</name>
</gene>
<feature type="region of interest" description="Disordered" evidence="1">
    <location>
        <begin position="17"/>
        <end position="63"/>
    </location>
</feature>
<organism evidence="2">
    <name type="scientific">Dichomitus squalens</name>
    <dbReference type="NCBI Taxonomy" id="114155"/>
    <lineage>
        <taxon>Eukaryota</taxon>
        <taxon>Fungi</taxon>
        <taxon>Dikarya</taxon>
        <taxon>Basidiomycota</taxon>
        <taxon>Agaricomycotina</taxon>
        <taxon>Agaricomycetes</taxon>
        <taxon>Polyporales</taxon>
        <taxon>Polyporaceae</taxon>
        <taxon>Dichomitus</taxon>
    </lineage>
</organism>
<reference evidence="2" key="1">
    <citation type="submission" date="2019-01" db="EMBL/GenBank/DDBJ databases">
        <title>Draft genome sequences of three monokaryotic isolates of the white-rot basidiomycete fungus Dichomitus squalens.</title>
        <authorList>
            <consortium name="DOE Joint Genome Institute"/>
            <person name="Lopez S.C."/>
            <person name="Andreopoulos B."/>
            <person name="Pangilinan J."/>
            <person name="Lipzen A."/>
            <person name="Riley R."/>
            <person name="Ahrendt S."/>
            <person name="Ng V."/>
            <person name="Barry K."/>
            <person name="Daum C."/>
            <person name="Grigoriev I.V."/>
            <person name="Hilden K.S."/>
            <person name="Makela M.R."/>
            <person name="de Vries R.P."/>
        </authorList>
    </citation>
    <scope>NUCLEOTIDE SEQUENCE [LARGE SCALE GENOMIC DNA]</scope>
    <source>
        <strain evidence="2">OM18370.1</strain>
    </source>
</reference>
<protein>
    <submittedName>
        <fullName evidence="2">Uncharacterized protein</fullName>
    </submittedName>
</protein>
<name>A0A4Q9M6Y2_9APHY</name>
<proteinExistence type="predicted"/>
<dbReference type="Proteomes" id="UP000292957">
    <property type="component" value="Unassembled WGS sequence"/>
</dbReference>